<keyword evidence="11" id="KW-1185">Reference proteome</keyword>
<dbReference type="Proteomes" id="UP000509704">
    <property type="component" value="Chromosome 1"/>
</dbReference>
<dbReference type="PANTHER" id="PTHR12820">
    <property type="entry name" value="VACUOLAR SORTING PROTEIN 53"/>
    <property type="match status" value="1"/>
</dbReference>
<dbReference type="InterPro" id="IPR007234">
    <property type="entry name" value="Vps53_N"/>
</dbReference>
<evidence type="ECO:0000256" key="5">
    <source>
        <dbReference type="ARBA" id="ARBA00023034"/>
    </source>
</evidence>
<keyword evidence="5" id="KW-0333">Golgi apparatus</keyword>
<dbReference type="GO" id="GO:0042147">
    <property type="term" value="P:retrograde transport, endosome to Golgi"/>
    <property type="evidence" value="ECO:0007669"/>
    <property type="project" value="InterPro"/>
</dbReference>
<evidence type="ECO:0000256" key="7">
    <source>
        <dbReference type="SAM" id="MobiDB-lite"/>
    </source>
</evidence>
<keyword evidence="6" id="KW-0472">Membrane</keyword>
<dbReference type="GeneID" id="59234191"/>
<dbReference type="InterPro" id="IPR031745">
    <property type="entry name" value="Vps53_C"/>
</dbReference>
<evidence type="ECO:0000259" key="8">
    <source>
        <dbReference type="Pfam" id="PF04100"/>
    </source>
</evidence>
<dbReference type="PANTHER" id="PTHR12820:SF0">
    <property type="entry name" value="VACUOLAR PROTEIN SORTING-ASSOCIATED PROTEIN 53 HOMOLOG"/>
    <property type="match status" value="1"/>
</dbReference>
<proteinExistence type="inferred from homology"/>
<feature type="domain" description="Vps53 N-terminal" evidence="8">
    <location>
        <begin position="8"/>
        <end position="363"/>
    </location>
</feature>
<evidence type="ECO:0000256" key="4">
    <source>
        <dbReference type="ARBA" id="ARBA00022753"/>
    </source>
</evidence>
<dbReference type="GO" id="GO:0005829">
    <property type="term" value="C:cytosol"/>
    <property type="evidence" value="ECO:0007669"/>
    <property type="project" value="GOC"/>
</dbReference>
<accession>A0A7H9AW50</accession>
<dbReference type="InterPro" id="IPR039766">
    <property type="entry name" value="Vps53"/>
</dbReference>
<evidence type="ECO:0000313" key="11">
    <source>
        <dbReference type="Proteomes" id="UP000509704"/>
    </source>
</evidence>
<evidence type="ECO:0008006" key="12">
    <source>
        <dbReference type="Google" id="ProtNLM"/>
    </source>
</evidence>
<dbReference type="OrthoDB" id="10261632at2759"/>
<name>A0A7H9AW50_ZYGMR</name>
<dbReference type="EMBL" id="CP058604">
    <property type="protein sequence ID" value="QLG70555.1"/>
    <property type="molecule type" value="Genomic_DNA"/>
</dbReference>
<evidence type="ECO:0000259" key="9">
    <source>
        <dbReference type="Pfam" id="PF16854"/>
    </source>
</evidence>
<gene>
    <name evidence="10" type="ORF">HG535_0A04960</name>
</gene>
<evidence type="ECO:0000256" key="6">
    <source>
        <dbReference type="ARBA" id="ARBA00023136"/>
    </source>
</evidence>
<feature type="region of interest" description="Disordered" evidence="7">
    <location>
        <begin position="776"/>
        <end position="797"/>
    </location>
</feature>
<evidence type="ECO:0000256" key="3">
    <source>
        <dbReference type="ARBA" id="ARBA00008628"/>
    </source>
</evidence>
<dbReference type="Pfam" id="PF16854">
    <property type="entry name" value="VPS53_C"/>
    <property type="match status" value="1"/>
</dbReference>
<evidence type="ECO:0000256" key="2">
    <source>
        <dbReference type="ARBA" id="ARBA00004481"/>
    </source>
</evidence>
<reference evidence="10 11" key="1">
    <citation type="submission" date="2020-07" db="EMBL/GenBank/DDBJ databases">
        <title>The yeast mating-type switching endonuclease HO is a domesticated member of an unorthodox homing genetic element family.</title>
        <authorList>
            <person name="Coughlan A.Y."/>
            <person name="Lombardi L."/>
            <person name="Braun-Galleani S."/>
            <person name="Martos A.R."/>
            <person name="Galeote V."/>
            <person name="Bigey F."/>
            <person name="Dequin S."/>
            <person name="Byrne K.P."/>
            <person name="Wolfe K.H."/>
        </authorList>
    </citation>
    <scope>NUCLEOTIDE SEQUENCE [LARGE SCALE GENOMIC DNA]</scope>
    <source>
        <strain evidence="10 11">NRRL Y-6702</strain>
    </source>
</reference>
<sequence>MISSGLEYDPTLDITTILSAKGSIEDIDKLINATRGYKLLLEEEIASDRKQEAAANEELSSKTFEFDKIFQDIEATRTFASTTQSTISHLTQGISHLDNAKRNLTLCMTVFQNLKILTDSYTRCKSLLAKDKFKESTSSYEIMCSLAENTFRPYKSVDEINRLLMSIARLRKDTFERIKQTYHKVIIGKAADAGQLESQLREGACVLLECDPSDKSQIIDWCIDKLLYEINEIFKLDDEAGSLENLSRRYIFFKKILNNFNSNFSRYFPQEWGMQLKLTNRFYEMTQRDLSILLDREFNGKGSSIDLFMGSLQTTLDFEKYIDVRFSNKLKGSKLSSCFKPYLSLWIAHQDKMMKDKLLTYMGSNTLDFTMSDSWIISSSADLFRTYRSVLSQTFELIENNADERVPILLANFFAKWLKAYLDKILKPLLLPPSVEIQNKEETIKYTVSLVNTSDYCSTTVEQLVVKLTEFSAETGKISQIFDEVKSDYDEVLAAGISILLNRIIQLDLSFVWKEFNNTDWSNVAVEDSSRYMVSMKNILSFATGQYVTDESSTLELILTKFNREVYTWNFLDKIIDLVTHDYSKYIILLLQRQPPFANLNAPRKFSPSTVTNIAEQFLLDLELLKNILNSILQGVSSSNQNSEGPAYKRVQKHIDANLELLLKFLKLLLAPLDSVDDYYETYKELTISNSNTSVWAFMLTLKGLEWDLALWKQYWTPFNLDSDDSTDEISKKNVLIFKWNPRLLQQFEYNMARVSEPAWSKFIRNELKISASRVNASRNQVDPHQQQQQQQSRSPVSPVLNVKNLVAGTRFFNRGV</sequence>
<organism evidence="10 11">
    <name type="scientific">Zygotorulaspora mrakii</name>
    <name type="common">Zygosaccharomyces mrakii</name>
    <dbReference type="NCBI Taxonomy" id="42260"/>
    <lineage>
        <taxon>Eukaryota</taxon>
        <taxon>Fungi</taxon>
        <taxon>Dikarya</taxon>
        <taxon>Ascomycota</taxon>
        <taxon>Saccharomycotina</taxon>
        <taxon>Saccharomycetes</taxon>
        <taxon>Saccharomycetales</taxon>
        <taxon>Saccharomycetaceae</taxon>
        <taxon>Zygotorulaspora</taxon>
    </lineage>
</organism>
<dbReference type="Pfam" id="PF04100">
    <property type="entry name" value="Vps53_N"/>
    <property type="match status" value="1"/>
</dbReference>
<feature type="domain" description="Vps53 C-terminal" evidence="9">
    <location>
        <begin position="616"/>
        <end position="705"/>
    </location>
</feature>
<dbReference type="KEGG" id="zmk:HG535_0A04960"/>
<dbReference type="GO" id="GO:0010008">
    <property type="term" value="C:endosome membrane"/>
    <property type="evidence" value="ECO:0007669"/>
    <property type="project" value="UniProtKB-SubCell"/>
</dbReference>
<dbReference type="RefSeq" id="XP_037142283.1">
    <property type="nucleotide sequence ID" value="XM_037286388.1"/>
</dbReference>
<dbReference type="InterPro" id="IPR038260">
    <property type="entry name" value="Vps53_C_sf"/>
</dbReference>
<evidence type="ECO:0000313" key="10">
    <source>
        <dbReference type="EMBL" id="QLG70555.1"/>
    </source>
</evidence>
<dbReference type="Gene3D" id="1.10.357.110">
    <property type="entry name" value="Vacuolar protein sorting-associated protein 53, C-terminus"/>
    <property type="match status" value="1"/>
</dbReference>
<keyword evidence="4" id="KW-0967">Endosome</keyword>
<dbReference type="GO" id="GO:0000938">
    <property type="term" value="C:GARP complex"/>
    <property type="evidence" value="ECO:0007669"/>
    <property type="project" value="InterPro"/>
</dbReference>
<evidence type="ECO:0000256" key="1">
    <source>
        <dbReference type="ARBA" id="ARBA00004150"/>
    </source>
</evidence>
<protein>
    <recommendedName>
        <fullName evidence="12">Vps53 N-terminal domain-containing protein</fullName>
    </recommendedName>
</protein>
<comment type="similarity">
    <text evidence="3">Belongs to the VPS53 family.</text>
</comment>
<comment type="subcellular location">
    <subcellularLocation>
        <location evidence="2">Endosome membrane</location>
        <topology evidence="2">Peripheral membrane protein</topology>
    </subcellularLocation>
    <subcellularLocation>
        <location evidence="1">Golgi apparatus</location>
        <location evidence="1">trans-Golgi network membrane</location>
        <topology evidence="1">Peripheral membrane protein</topology>
    </subcellularLocation>
</comment>
<feature type="compositionally biased region" description="Polar residues" evidence="7">
    <location>
        <begin position="776"/>
        <end position="785"/>
    </location>
</feature>
<dbReference type="AlphaFoldDB" id="A0A7H9AW50"/>